<dbReference type="SUPFAM" id="SSF69304">
    <property type="entry name" value="Tricorn protease N-terminal domain"/>
    <property type="match status" value="1"/>
</dbReference>
<dbReference type="AlphaFoldDB" id="A0A239C382"/>
<reference evidence="3" key="1">
    <citation type="submission" date="2017-06" db="EMBL/GenBank/DDBJ databases">
        <authorList>
            <person name="Varghese N."/>
            <person name="Submissions S."/>
        </authorList>
    </citation>
    <scope>NUCLEOTIDE SEQUENCE [LARGE SCALE GENOMIC DNA]</scope>
    <source>
        <strain evidence="3">5C</strain>
    </source>
</reference>
<gene>
    <name evidence="2" type="ORF">SAMN06295967_10457</name>
</gene>
<dbReference type="Proteomes" id="UP000198480">
    <property type="component" value="Unassembled WGS sequence"/>
</dbReference>
<feature type="signal peptide" evidence="1">
    <location>
        <begin position="1"/>
        <end position="19"/>
    </location>
</feature>
<evidence type="ECO:0000313" key="2">
    <source>
        <dbReference type="EMBL" id="SNS14636.1"/>
    </source>
</evidence>
<keyword evidence="3" id="KW-1185">Reference proteome</keyword>
<dbReference type="RefSeq" id="WP_089238720.1">
    <property type="nucleotide sequence ID" value="NZ_FZOK01000004.1"/>
</dbReference>
<dbReference type="Gene3D" id="2.120.10.30">
    <property type="entry name" value="TolB, C-terminal domain"/>
    <property type="match status" value="1"/>
</dbReference>
<proteinExistence type="predicted"/>
<protein>
    <recommendedName>
        <fullName evidence="4">WD40-like Beta Propeller Repeat</fullName>
    </recommendedName>
</protein>
<dbReference type="EMBL" id="FZOK01000004">
    <property type="protein sequence ID" value="SNS14636.1"/>
    <property type="molecule type" value="Genomic_DNA"/>
</dbReference>
<keyword evidence="1" id="KW-0732">Signal</keyword>
<sequence length="297" mass="34259">MNKQLFSSFLIFFISSLLCFGQGNTDLIAIDVKKSGKKISLGHITKLTNRDGYDNQPSFINDKQLAFSSSDQEGNFDIIIYNFETEKFTNLTKTKDQNEYSPRLTDCGLYVSAVTVEESGKQRLWLYPTNFGEPELLYDDIEPVGYYDWYDNKAAMFVLGRPNSLIYPYSKEDKLTISQNIGRTVRRQPKTSIISFIDKNTVIENDGEQSYSIKGFDIEKRKMIDLGPTKATIEDFIWLDKNHLLSSDGYSLYVRKYNENQWSKLGDLSIDGYKNISRLAYSKKLRKIIIVMDRVTD</sequence>
<name>A0A239C382_9BACT</name>
<dbReference type="OrthoDB" id="9797498at2"/>
<organism evidence="2 3">
    <name type="scientific">Belliella buryatensis</name>
    <dbReference type="NCBI Taxonomy" id="1500549"/>
    <lineage>
        <taxon>Bacteria</taxon>
        <taxon>Pseudomonadati</taxon>
        <taxon>Bacteroidota</taxon>
        <taxon>Cytophagia</taxon>
        <taxon>Cytophagales</taxon>
        <taxon>Cyclobacteriaceae</taxon>
        <taxon>Belliella</taxon>
    </lineage>
</organism>
<accession>A0A239C382</accession>
<evidence type="ECO:0000256" key="1">
    <source>
        <dbReference type="SAM" id="SignalP"/>
    </source>
</evidence>
<dbReference type="InterPro" id="IPR011042">
    <property type="entry name" value="6-blade_b-propeller_TolB-like"/>
</dbReference>
<evidence type="ECO:0000313" key="3">
    <source>
        <dbReference type="Proteomes" id="UP000198480"/>
    </source>
</evidence>
<feature type="chain" id="PRO_5013031699" description="WD40-like Beta Propeller Repeat" evidence="1">
    <location>
        <begin position="20"/>
        <end position="297"/>
    </location>
</feature>
<evidence type="ECO:0008006" key="4">
    <source>
        <dbReference type="Google" id="ProtNLM"/>
    </source>
</evidence>